<accession>A0ABS4KPM0</accession>
<evidence type="ECO:0000313" key="2">
    <source>
        <dbReference type="Proteomes" id="UP001314903"/>
    </source>
</evidence>
<evidence type="ECO:0000313" key="1">
    <source>
        <dbReference type="EMBL" id="MBP2029071.1"/>
    </source>
</evidence>
<dbReference type="RefSeq" id="WP_209662118.1">
    <property type="nucleotide sequence ID" value="NZ_JAGGLI010000071.1"/>
</dbReference>
<proteinExistence type="predicted"/>
<comment type="caution">
    <text evidence="1">The sequence shown here is derived from an EMBL/GenBank/DDBJ whole genome shotgun (WGS) entry which is preliminary data.</text>
</comment>
<organism evidence="1 2">
    <name type="scientific">Acetoanaerobium pronyense</name>
    <dbReference type="NCBI Taxonomy" id="1482736"/>
    <lineage>
        <taxon>Bacteria</taxon>
        <taxon>Bacillati</taxon>
        <taxon>Bacillota</taxon>
        <taxon>Clostridia</taxon>
        <taxon>Peptostreptococcales</taxon>
        <taxon>Filifactoraceae</taxon>
        <taxon>Acetoanaerobium</taxon>
    </lineage>
</organism>
<gene>
    <name evidence="1" type="ORF">J2Z35_002909</name>
</gene>
<reference evidence="1 2" key="1">
    <citation type="submission" date="2021-03" db="EMBL/GenBank/DDBJ databases">
        <title>Genomic Encyclopedia of Type Strains, Phase IV (KMG-IV): sequencing the most valuable type-strain genomes for metagenomic binning, comparative biology and taxonomic classification.</title>
        <authorList>
            <person name="Goeker M."/>
        </authorList>
    </citation>
    <scope>NUCLEOTIDE SEQUENCE [LARGE SCALE GENOMIC DNA]</scope>
    <source>
        <strain evidence="1 2">DSM 27512</strain>
    </source>
</reference>
<dbReference type="Proteomes" id="UP001314903">
    <property type="component" value="Unassembled WGS sequence"/>
</dbReference>
<keyword evidence="2" id="KW-1185">Reference proteome</keyword>
<protein>
    <submittedName>
        <fullName evidence="1">Uncharacterized protein</fullName>
    </submittedName>
</protein>
<sequence length="149" mass="17806">MSINKMEKNIIIELKDREIDLLIKLIDEKLDIIGILRDIGDCFDYGSLREKLNYKNDKLNINLFADHNASEFPLEHILNFMKDKDLGFGSSKIECEFCSNNSIEYYREEEVFYSEESGFNLEDKFRNTEIYDFSIYKCPKCLKWYTYIE</sequence>
<dbReference type="EMBL" id="JAGGLI010000071">
    <property type="protein sequence ID" value="MBP2029071.1"/>
    <property type="molecule type" value="Genomic_DNA"/>
</dbReference>
<name>A0ABS4KPM0_9FIRM</name>